<dbReference type="UniPathway" id="UPA00056">
    <property type="reaction ID" value="UER00094"/>
</dbReference>
<feature type="domain" description="GHMP kinase N-terminal" evidence="11">
    <location>
        <begin position="74"/>
        <end position="152"/>
    </location>
</feature>
<evidence type="ECO:0000313" key="14">
    <source>
        <dbReference type="Proteomes" id="UP000030418"/>
    </source>
</evidence>
<evidence type="ECO:0000256" key="5">
    <source>
        <dbReference type="ARBA" id="ARBA00022741"/>
    </source>
</evidence>
<dbReference type="InterPro" id="IPR013750">
    <property type="entry name" value="GHMP_kinase_C_dom"/>
</dbReference>
<dbReference type="PANTHER" id="PTHR43527">
    <property type="entry name" value="4-DIPHOSPHOCYTIDYL-2-C-METHYL-D-ERYTHRITOL KINASE, CHLOROPLASTIC"/>
    <property type="match status" value="1"/>
</dbReference>
<keyword evidence="5 10" id="KW-0547">Nucleotide-binding</keyword>
<evidence type="ECO:0000256" key="9">
    <source>
        <dbReference type="ARBA" id="ARBA00032554"/>
    </source>
</evidence>
<keyword evidence="4 10" id="KW-0808">Transferase</keyword>
<dbReference type="PANTHER" id="PTHR43527:SF2">
    <property type="entry name" value="4-DIPHOSPHOCYTIDYL-2-C-METHYL-D-ERYTHRITOL KINASE, CHLOROPLASTIC"/>
    <property type="match status" value="1"/>
</dbReference>
<dbReference type="SUPFAM" id="SSF55060">
    <property type="entry name" value="GHMP Kinase, C-terminal domain"/>
    <property type="match status" value="1"/>
</dbReference>
<dbReference type="InterPro" id="IPR036554">
    <property type="entry name" value="GHMP_kinase_C_sf"/>
</dbReference>
<evidence type="ECO:0000256" key="6">
    <source>
        <dbReference type="ARBA" id="ARBA00022777"/>
    </source>
</evidence>
<dbReference type="GO" id="GO:0016114">
    <property type="term" value="P:terpenoid biosynthetic process"/>
    <property type="evidence" value="ECO:0007669"/>
    <property type="project" value="UniProtKB-UniRule"/>
</dbReference>
<dbReference type="HAMAP" id="MF_00061">
    <property type="entry name" value="IspE"/>
    <property type="match status" value="1"/>
</dbReference>
<dbReference type="GO" id="GO:0005524">
    <property type="term" value="F:ATP binding"/>
    <property type="evidence" value="ECO:0007669"/>
    <property type="project" value="UniProtKB-UniRule"/>
</dbReference>
<reference evidence="13 14" key="1">
    <citation type="submission" date="2014-08" db="EMBL/GenBank/DDBJ databases">
        <title>Chaperone-usher fimbriae in a diverse selection of Gallibacterium genomes.</title>
        <authorList>
            <person name="Kudirkiene E."/>
            <person name="Bager R.J."/>
            <person name="Johnson T.J."/>
            <person name="Bojesen A.M."/>
        </authorList>
    </citation>
    <scope>NUCLEOTIDE SEQUENCE [LARGE SCALE GENOMIC DNA]</scope>
    <source>
        <strain evidence="13 14">CCM5976</strain>
    </source>
</reference>
<evidence type="ECO:0000256" key="1">
    <source>
        <dbReference type="ARBA" id="ARBA00009684"/>
    </source>
</evidence>
<comment type="catalytic activity">
    <reaction evidence="10">
        <text>4-CDP-2-C-methyl-D-erythritol + ATP = 4-CDP-2-C-methyl-D-erythritol 2-phosphate + ADP + H(+)</text>
        <dbReference type="Rhea" id="RHEA:18437"/>
        <dbReference type="ChEBI" id="CHEBI:15378"/>
        <dbReference type="ChEBI" id="CHEBI:30616"/>
        <dbReference type="ChEBI" id="CHEBI:57823"/>
        <dbReference type="ChEBI" id="CHEBI:57919"/>
        <dbReference type="ChEBI" id="CHEBI:456216"/>
        <dbReference type="EC" id="2.7.1.148"/>
    </reaction>
</comment>
<dbReference type="GO" id="GO:0050515">
    <property type="term" value="F:4-(cytidine 5'-diphospho)-2-C-methyl-D-erythritol kinase activity"/>
    <property type="evidence" value="ECO:0007669"/>
    <property type="project" value="UniProtKB-UniRule"/>
</dbReference>
<accession>A0A0A2XIF9</accession>
<feature type="active site" evidence="10">
    <location>
        <position position="144"/>
    </location>
</feature>
<dbReference type="PIRSF" id="PIRSF010376">
    <property type="entry name" value="IspE"/>
    <property type="match status" value="1"/>
</dbReference>
<feature type="active site" evidence="10">
    <location>
        <position position="19"/>
    </location>
</feature>
<organism evidence="13 14">
    <name type="scientific">Gallibacterium genomosp. 2</name>
    <dbReference type="NCBI Taxonomy" id="155517"/>
    <lineage>
        <taxon>Bacteria</taxon>
        <taxon>Pseudomonadati</taxon>
        <taxon>Pseudomonadota</taxon>
        <taxon>Gammaproteobacteria</taxon>
        <taxon>Pasteurellales</taxon>
        <taxon>Pasteurellaceae</taxon>
        <taxon>Gallibacterium</taxon>
    </lineage>
</organism>
<comment type="similarity">
    <text evidence="1 10">Belongs to the GHMP kinase family. IspE subfamily.</text>
</comment>
<feature type="binding site" evidence="10">
    <location>
        <begin position="102"/>
        <end position="112"/>
    </location>
    <ligand>
        <name>ATP</name>
        <dbReference type="ChEBI" id="CHEBI:30616"/>
    </ligand>
</feature>
<keyword evidence="14" id="KW-1185">Reference proteome</keyword>
<keyword evidence="7 10" id="KW-0067">ATP-binding</keyword>
<feature type="domain" description="GHMP kinase C-terminal" evidence="12">
    <location>
        <begin position="209"/>
        <end position="264"/>
    </location>
</feature>
<comment type="pathway">
    <text evidence="10">Isoprenoid biosynthesis; isopentenyl diphosphate biosynthesis via DXP pathway; isopentenyl diphosphate from 1-deoxy-D-xylulose 5-phosphate: step 3/6.</text>
</comment>
<dbReference type="EC" id="2.7.1.148" evidence="2 10"/>
<evidence type="ECO:0000256" key="7">
    <source>
        <dbReference type="ARBA" id="ARBA00022840"/>
    </source>
</evidence>
<dbReference type="Gene3D" id="3.30.230.10">
    <property type="match status" value="1"/>
</dbReference>
<sequence>MVENNSFLNRSFSFPCPAKLNLFLYINGRREDGYHELQTLFQFLDFSDQLTVTINNSGNITLENQLDDVVLEDNLIFRAAKLLQQYTQTSLGASLSIKKKLPMGGGVGGGSSDAATTLVALNYLWQTNLSLSQLAELGLKLGADVPIFVHGKAAFAEGVGEKISYCEPDEKYYVVLKPNVAISTAKIFQDPKLPRNTPKRSLSQLLADVYTNDCEKVVRDHYPEVEQAIQWLVQYAPTRLTGTGACIFAEFDSQDAAIAVYQQRPTHLSGFVAKGVNRSPLYLVLENMQQNC</sequence>
<protein>
    <recommendedName>
        <fullName evidence="3 10">4-diphosphocytidyl-2-C-methyl-D-erythritol kinase</fullName>
        <shortName evidence="10">CMK</shortName>
        <ecNumber evidence="2 10">2.7.1.148</ecNumber>
    </recommendedName>
    <alternativeName>
        <fullName evidence="9 10">4-(cytidine-5'-diphospho)-2-C-methyl-D-erythritol kinase</fullName>
    </alternativeName>
</protein>
<dbReference type="InterPro" id="IPR020568">
    <property type="entry name" value="Ribosomal_Su5_D2-typ_SF"/>
</dbReference>
<name>A0A0A2XIF9_9PAST</name>
<evidence type="ECO:0000256" key="2">
    <source>
        <dbReference type="ARBA" id="ARBA00012052"/>
    </source>
</evidence>
<dbReference type="Pfam" id="PF08544">
    <property type="entry name" value="GHMP_kinases_C"/>
    <property type="match status" value="1"/>
</dbReference>
<evidence type="ECO:0000313" key="13">
    <source>
        <dbReference type="EMBL" id="KGQ30752.1"/>
    </source>
</evidence>
<evidence type="ECO:0000259" key="12">
    <source>
        <dbReference type="Pfam" id="PF08544"/>
    </source>
</evidence>
<keyword evidence="6 10" id="KW-0418">Kinase</keyword>
<evidence type="ECO:0000256" key="3">
    <source>
        <dbReference type="ARBA" id="ARBA00017473"/>
    </source>
</evidence>
<dbReference type="RefSeq" id="WP_039136266.1">
    <property type="nucleotide sequence ID" value="NZ_JPXY01000043.1"/>
</dbReference>
<dbReference type="FunFam" id="3.30.230.10:FF:000022">
    <property type="entry name" value="4-diphosphocytidyl-2-C-methyl-D-erythritol kinase"/>
    <property type="match status" value="1"/>
</dbReference>
<evidence type="ECO:0000256" key="10">
    <source>
        <dbReference type="HAMAP-Rule" id="MF_00061"/>
    </source>
</evidence>
<dbReference type="GO" id="GO:0019288">
    <property type="term" value="P:isopentenyl diphosphate biosynthetic process, methylerythritol 4-phosphate pathway"/>
    <property type="evidence" value="ECO:0007669"/>
    <property type="project" value="UniProtKB-UniRule"/>
</dbReference>
<dbReference type="AlphaFoldDB" id="A0A0A2XIF9"/>
<comment type="function">
    <text evidence="10">Catalyzes the phosphorylation of the position 2 hydroxy group of 4-diphosphocytidyl-2C-methyl-D-erythritol.</text>
</comment>
<dbReference type="EMBL" id="JPXY01000043">
    <property type="protein sequence ID" value="KGQ30752.1"/>
    <property type="molecule type" value="Genomic_DNA"/>
</dbReference>
<evidence type="ECO:0000256" key="8">
    <source>
        <dbReference type="ARBA" id="ARBA00023229"/>
    </source>
</evidence>
<dbReference type="SUPFAM" id="SSF54211">
    <property type="entry name" value="Ribosomal protein S5 domain 2-like"/>
    <property type="match status" value="1"/>
</dbReference>
<dbReference type="NCBIfam" id="TIGR00154">
    <property type="entry name" value="ispE"/>
    <property type="match status" value="1"/>
</dbReference>
<dbReference type="InterPro" id="IPR004424">
    <property type="entry name" value="IspE"/>
</dbReference>
<evidence type="ECO:0000256" key="4">
    <source>
        <dbReference type="ARBA" id="ARBA00022679"/>
    </source>
</evidence>
<dbReference type="Gene3D" id="3.30.70.890">
    <property type="entry name" value="GHMP kinase, C-terminal domain"/>
    <property type="match status" value="1"/>
</dbReference>
<dbReference type="Pfam" id="PF00288">
    <property type="entry name" value="GHMP_kinases_N"/>
    <property type="match status" value="1"/>
</dbReference>
<proteinExistence type="inferred from homology"/>
<keyword evidence="8 10" id="KW-0414">Isoprene biosynthesis</keyword>
<gene>
    <name evidence="10" type="primary">ispE</name>
    <name evidence="13" type="ORF">P375_09205</name>
</gene>
<dbReference type="InterPro" id="IPR014721">
    <property type="entry name" value="Ribsml_uS5_D2-typ_fold_subgr"/>
</dbReference>
<comment type="caution">
    <text evidence="13">The sequence shown here is derived from an EMBL/GenBank/DDBJ whole genome shotgun (WGS) entry which is preliminary data.</text>
</comment>
<evidence type="ECO:0000259" key="11">
    <source>
        <dbReference type="Pfam" id="PF00288"/>
    </source>
</evidence>
<dbReference type="InterPro" id="IPR006204">
    <property type="entry name" value="GHMP_kinase_N_dom"/>
</dbReference>
<dbReference type="Proteomes" id="UP000030418">
    <property type="component" value="Unassembled WGS sequence"/>
</dbReference>